<dbReference type="OrthoDB" id="329835at2759"/>
<feature type="domain" description="Carrier" evidence="4">
    <location>
        <begin position="211"/>
        <end position="287"/>
    </location>
</feature>
<dbReference type="SMART" id="SM01294">
    <property type="entry name" value="PKS_PP_betabranch"/>
    <property type="match status" value="2"/>
</dbReference>
<evidence type="ECO:0000256" key="2">
    <source>
        <dbReference type="ARBA" id="ARBA00022553"/>
    </source>
</evidence>
<dbReference type="SMART" id="SM00825">
    <property type="entry name" value="PKS_KS"/>
    <property type="match status" value="3"/>
</dbReference>
<dbReference type="CDD" id="cd05274">
    <property type="entry name" value="KR_FAS_SDR_x"/>
    <property type="match status" value="2"/>
</dbReference>
<sequence>MPEPKVRQAVRGDAINVRKIDHLTWPENLWLKDKDFQFYFESYLEGQFVVECGDRVVGCLFTQRLDNESTLLDDGKTSSDFTSLHQGEGKVIQLIRISVLPQYEGLGLSHALIEGSLEHLKKQQGSIEKVVAVTRCSQFKAAGAYPYDDYVYSGRDPTIAFHVGRGAEVVKILHNFRLEDTQNDGHGVLIRYSLKTNTDSNFDQSTSQLQFSRDDAESRIKDAVRRIAQSSEEPALDEPLIEYGLDSIDFSGLKASLENIFSISLEATFLFSYPTVQQIAAYVVDQNKNTGSKAKALEVELPDGSLTKRSPNYSEAIWIIDTAERLPAAIEVGGFKEAVSHVPLNRWDPTGFEEVIAQQSGVTSGSFGIFLHLHECDIHGISQKEALQTDPQQLLIIENAQNLKRASCPKHDGEIGVAAAVSNFDFAVLQQKIKPVESQTHSTLIGSDLSVCCGKVSYLLNFNGPSYVVNTACSSSLVATNAAMHCLRNFECQLHFVLSASTILSPHVMVAYAKMGMLSIDGRCQSFDQQANGYVRAEASVGVNLGMASGSGVAIVASSVQQDGRSAGLTAPNGIAQQKLLLRTSMDADVPLSDIQHQEMHATGTPLGDPIEYQAFKQALRSSSHEMGFIISVSGTKAIAGHGEPCAGLSSTLRIIKSSLKAKKIVNNRLRSMNKHFGPDMMGSNLIFPTVNGSAALSSSYAGINSFAFQGTIARLLLKFDKGNERPATRKALCKKLISCKCVSYCSSKVLVSSGSKKLCLHLKPKFGQFTIEGKRVLTFAQMYSYLQIGYNDLCQETTKQKAVTADMVQTRVMHIDYRQHQMMQCTVDTVTGQVELQSQAEGKSHKTWNLQAIWKKPVKHLPERQTTHQDQNEWNKGIMGIMHHNQAAHTANAIATVAKTSNDLYDYTVNPAVGDANLQLGAVESVIRLASQDNASQETQVPTGCHAYYMGDQSDAPAAYTAVCQNGSQAGISSHRLKSLCEEINCASVLNLQTKAAFKLQSALNAANSQQKVQEKDMLLSALVWSACYATPLDCAAHQNAIIAGSRDAQENVLLVKLGDAQSNLEHPLKIACRNAGALYSSSHVDSPEMQEYLTNTSKSVHVVCLVSHQANVAKQLVGLANLVKAVNKSNMESPSITVVFLDSQTTMNVQHNTSKALWGACRTMRMEYPSLQLTTIQMDAHMDKSQAALYLLSEIQNKHSTEKEVMYKNATRYINTIVEKYPSASQHLSLNPHLEKLQRGSYVITGGLGGLGLVTAQLLADMGATSISLLSRSGIIQRTDQNLNAILDKVREKANVEVIACDVSKEDHVRNLYTKQNHPCVGIIHAAGVLRDGLAANLNHTQVQQVFDPKISGALHLHHNTLLQPLQVCIMFSSIVSLYGNIGQTSYSAANTYLDTLAALRQNQGLPAVSIQWPAISGIGMWEGLSSVHKKTFEFNLPVKAVISCLQNLVSKKSFTITTVTILPRWMIYGTREKNKAHMAAKADPNEIQRQPTSGRSQSVKFTSVAVLTSQVQNTIEQAVIDTIGETIDTESPLMEAGVDSLASSELINKINDDMGTSLGPTILFDYPTIQDLTQHLVQTLKGPDATDHAIEAVERIPNHDPMHAVTTTMLSSAIRYPNHTNSNQRFLNVLNNQSELCSVTPLQRWDRMDWYSSQGYGNDIYVPFGYWLPDLWTFQPDALSMTSAESLYVDPQGRKLLEVTWEAMYNTPLSSNKHARTNTGVYVGCCQQDFQKNIHHMTDPGKQILASISFLCGRVSYVMGFKGPCISIDTACSSSLAATHLGRTAIIAHECDTATIAGTNIMIAPQTTQAICNLQALAVDGRCKTLDATANGYGRAEAIAAVIIANANDTHTNMLKMPVNIVASFVNQDGRSSSLTAPNGPSQSTLISSALRQANLKPEQINHVVMHGTGTPLGDPIEVGALGQAFHSDDKVHMLALAAVKVAFGHTEGAAGLTGLLSAMQSCSTLCIQPVTACRNMNVHVQGAIKDHRDGHKRVTSARIQQGPWSFTCDENNDKAIAGTSSFGMSGVNSHGVVEAKLAGHTYNAQSIAWNNKQVLFPMVGCAFVKASYKASTKQHQVFAIQIKDHNLLDHMVMGKSILPGAGFMELSSASARAMLNPNVLRDLKPVLAKISIPAPMQLEPNKHQMMQCTVDTVTGQVGLKSHKTWNLQAIWKKPVKHLPERQTTHQDQNEWNKGIMGIMHHNQAAHTANAIATVAKTSNDLYDYTVNPAVGDANLQLGAVESVIRLASQDNASQETQVPTGCHAYYMGDQSDAPAAYTAVCQNGSQAGISSHRLKSLCEEINCASVLNLQTKAAFKLQSALNAANSQQKVQEKDMLLSALVWSACYATPLDCAAHQNAIIAGSRDAQENVLLVKLGDAQSNLEHPLKIACRNAGALYSSSHVDSPEMQEYLTNTSKSVHVVCLVSHQANVAKQLVGLANLVKAVNKSNMESPSITVVFLDSQTTMNVQHNTSKALWGACRTMRMEYPSLQLTTIQMDAHMDKSQAALYLLSEIQNKHSTEKEVMYKNATRYINTIVEKYPSASQHLSLNPHLEKLQRGSYVITGGLGGLGLVTAQLLADMGATSISLLSRSGIIQRTDQNLNAILDKVREKANVEVIACDVSKEDHVRNLYTKQNHPCVGIIHAAGVLRDGLAANLNHTQVQQVFDPKISGALHLHHNTLLQPLQVCIMFSSIASLYGNIGQTSYSAANTYLDTLAALRQNQGLPAVSIQWPAISGIGMWEGLSSVHKKTTPFTLSVEGAITSLNKILKDLSSFTITTVTILPRWMIYGTREKNKAHMAAKADPNEIQRQPTSGRSQSVKFTSVAVLTSQVQNTIEQAVIDTIGETIDTESPLMEAGVDSLASSELINKINDDMGTSLGPTILFDYPTIQDLTQHLVQTLKGPDATDHAIEAVERIPNHDPMHAVTTTMLSSAIRYPNHTNSNQRFLNVLNNQSELCAVTPLQRWDRMDWYSSQGYGNDIYVPFGYWLPDLWTFQPDALSMTSAESLYVDPQGRKLLEVTWEAMYNTPLSSNKHARTNTGVYVGCMYTEYPHILKGANMANNAGTGTGSGISFLCGRVSYVMGFKGPCISIDTACSSSLAATHLGRTAIIAHECDTATIAGTNIMIAPQTTQAICNLQALAVDGRCKTLDATANGYGRAEAIAAVIIANANDTYTNMLKMPVNIVASFVNQDGRSSSLTAPNGPSQSTLISSALRQANLKPEQINHVVMHGTGTPLGDPIEVGALGQAFHSDDKVHMLALAAVKVAFGHTEGAAGLTGLLSAMQSCSTLCIQPVTACRNMNVHVQGAIKDHRDGHKRVTSARIQQGPWSFTCDENNDKAIAGTSSFGMSGVNSHGVVEAKLAGHTYNAQSIAWNNSKYSSQWLGVHL</sequence>
<dbReference type="Pfam" id="PF00550">
    <property type="entry name" value="PP-binding"/>
    <property type="match status" value="3"/>
</dbReference>
<dbReference type="InterPro" id="IPR036291">
    <property type="entry name" value="NAD(P)-bd_dom_sf"/>
</dbReference>
<dbReference type="InterPro" id="IPR016181">
    <property type="entry name" value="Acyl_CoA_acyltransferase"/>
</dbReference>
<feature type="domain" description="Ketosynthase family 3 (KS3)" evidence="6">
    <location>
        <begin position="1607"/>
        <end position="2039"/>
    </location>
</feature>
<dbReference type="InterPro" id="IPR014030">
    <property type="entry name" value="Ketoacyl_synth_N"/>
</dbReference>
<dbReference type="GO" id="GO:0031177">
    <property type="term" value="F:phosphopantetheine binding"/>
    <property type="evidence" value="ECO:0007669"/>
    <property type="project" value="InterPro"/>
</dbReference>
<dbReference type="PANTHER" id="PTHR43775">
    <property type="entry name" value="FATTY ACID SYNTHASE"/>
    <property type="match status" value="1"/>
</dbReference>
<feature type="domain" description="Carrier" evidence="4">
    <location>
        <begin position="2830"/>
        <end position="2904"/>
    </location>
</feature>
<dbReference type="Gene3D" id="3.10.129.10">
    <property type="entry name" value="Hotdog Thioesterase"/>
    <property type="match status" value="1"/>
</dbReference>
<dbReference type="EMBL" id="CP031039">
    <property type="protein sequence ID" value="QDZ21994.1"/>
    <property type="molecule type" value="Genomic_DNA"/>
</dbReference>
<dbReference type="SUPFAM" id="SSF53901">
    <property type="entry name" value="Thiolase-like"/>
    <property type="match status" value="3"/>
</dbReference>
<dbReference type="InterPro" id="IPR009081">
    <property type="entry name" value="PP-bd_ACP"/>
</dbReference>
<dbReference type="CDD" id="cd00833">
    <property type="entry name" value="PKS"/>
    <property type="match status" value="3"/>
</dbReference>
<protein>
    <submittedName>
        <fullName evidence="7">Polyketide synthase</fullName>
    </submittedName>
</protein>
<dbReference type="Pfam" id="PF00109">
    <property type="entry name" value="ketoacyl-synt"/>
    <property type="match status" value="3"/>
</dbReference>
<dbReference type="Gene3D" id="1.10.1200.10">
    <property type="entry name" value="ACP-like"/>
    <property type="match status" value="3"/>
</dbReference>
<dbReference type="InterPro" id="IPR016039">
    <property type="entry name" value="Thiolase-like"/>
</dbReference>
<dbReference type="InterPro" id="IPR013968">
    <property type="entry name" value="PKS_KR"/>
</dbReference>
<organism evidence="7 8">
    <name type="scientific">Chloropicon primus</name>
    <dbReference type="NCBI Taxonomy" id="1764295"/>
    <lineage>
        <taxon>Eukaryota</taxon>
        <taxon>Viridiplantae</taxon>
        <taxon>Chlorophyta</taxon>
        <taxon>Chloropicophyceae</taxon>
        <taxon>Chloropicales</taxon>
        <taxon>Chloropicaceae</taxon>
        <taxon>Chloropicon</taxon>
    </lineage>
</organism>
<evidence type="ECO:0000259" key="5">
    <source>
        <dbReference type="PROSITE" id="PS51186"/>
    </source>
</evidence>
<dbReference type="InterPro" id="IPR050091">
    <property type="entry name" value="PKS_NRPS_Biosynth_Enz"/>
</dbReference>
<evidence type="ECO:0000259" key="6">
    <source>
        <dbReference type="PROSITE" id="PS52004"/>
    </source>
</evidence>
<evidence type="ECO:0000259" key="4">
    <source>
        <dbReference type="PROSITE" id="PS50075"/>
    </source>
</evidence>
<dbReference type="InterPro" id="IPR036736">
    <property type="entry name" value="ACP-like_sf"/>
</dbReference>
<dbReference type="SUPFAM" id="SSF51735">
    <property type="entry name" value="NAD(P)-binding Rossmann-fold domains"/>
    <property type="match status" value="2"/>
</dbReference>
<dbReference type="PROSITE" id="PS51186">
    <property type="entry name" value="GNAT"/>
    <property type="match status" value="1"/>
</dbReference>
<dbReference type="Gene3D" id="3.40.630.30">
    <property type="match status" value="1"/>
</dbReference>
<dbReference type="Pfam" id="PF08659">
    <property type="entry name" value="KR"/>
    <property type="match status" value="2"/>
</dbReference>
<dbReference type="Pfam" id="PF00583">
    <property type="entry name" value="Acetyltransf_1"/>
    <property type="match status" value="1"/>
</dbReference>
<dbReference type="SUPFAM" id="SSF55729">
    <property type="entry name" value="Acyl-CoA N-acyltransferases (Nat)"/>
    <property type="match status" value="1"/>
</dbReference>
<feature type="domain" description="N-acetyltransferase" evidence="5">
    <location>
        <begin position="4"/>
        <end position="195"/>
    </location>
</feature>
<dbReference type="Pfam" id="PF02801">
    <property type="entry name" value="Ketoacyl-synt_C"/>
    <property type="match status" value="3"/>
</dbReference>
<evidence type="ECO:0000313" key="7">
    <source>
        <dbReference type="EMBL" id="QDZ21994.1"/>
    </source>
</evidence>
<dbReference type="SUPFAM" id="SSF47336">
    <property type="entry name" value="ACP-like"/>
    <property type="match status" value="3"/>
</dbReference>
<dbReference type="InterPro" id="IPR049552">
    <property type="entry name" value="PKS_DH_N"/>
</dbReference>
<evidence type="ECO:0000256" key="1">
    <source>
        <dbReference type="ARBA" id="ARBA00022450"/>
    </source>
</evidence>
<evidence type="ECO:0000313" key="8">
    <source>
        <dbReference type="Proteomes" id="UP000316726"/>
    </source>
</evidence>
<keyword evidence="2" id="KW-0597">Phosphoprotein</keyword>
<keyword evidence="1" id="KW-0596">Phosphopantetheine</keyword>
<proteinExistence type="predicted"/>
<dbReference type="SMART" id="SM00822">
    <property type="entry name" value="PKS_KR"/>
    <property type="match status" value="2"/>
</dbReference>
<feature type="domain" description="Carrier" evidence="4">
    <location>
        <begin position="1509"/>
        <end position="1583"/>
    </location>
</feature>
<dbReference type="Gene3D" id="3.40.47.10">
    <property type="match status" value="3"/>
</dbReference>
<dbReference type="PROSITE" id="PS52004">
    <property type="entry name" value="KS3_2"/>
    <property type="match status" value="3"/>
</dbReference>
<dbReference type="Proteomes" id="UP000316726">
    <property type="component" value="Chromosome 6"/>
</dbReference>
<feature type="domain" description="Ketosynthase family 3 (KS3)" evidence="6">
    <location>
        <begin position="2928"/>
        <end position="3363"/>
    </location>
</feature>
<dbReference type="InterPro" id="IPR020806">
    <property type="entry name" value="PKS_PP-bd"/>
</dbReference>
<feature type="domain" description="Ketosynthase family 3 (KS3)" evidence="6">
    <location>
        <begin position="298"/>
        <end position="720"/>
    </location>
</feature>
<dbReference type="InterPro" id="IPR020841">
    <property type="entry name" value="PKS_Beta-ketoAc_synthase_dom"/>
</dbReference>
<dbReference type="InterPro" id="IPR000182">
    <property type="entry name" value="GNAT_dom"/>
</dbReference>
<dbReference type="STRING" id="1764295.A0A5B8MPL7"/>
<evidence type="ECO:0000256" key="3">
    <source>
        <dbReference type="ARBA" id="ARBA00022679"/>
    </source>
</evidence>
<keyword evidence="3" id="KW-0808">Transferase</keyword>
<dbReference type="GO" id="GO:0006633">
    <property type="term" value="P:fatty acid biosynthetic process"/>
    <property type="evidence" value="ECO:0007669"/>
    <property type="project" value="TreeGrafter"/>
</dbReference>
<dbReference type="Gene3D" id="3.40.50.720">
    <property type="entry name" value="NAD(P)-binding Rossmann-like Domain"/>
    <property type="match status" value="2"/>
</dbReference>
<dbReference type="Pfam" id="PF21089">
    <property type="entry name" value="PKS_DH_N"/>
    <property type="match status" value="1"/>
</dbReference>
<dbReference type="InterPro" id="IPR057326">
    <property type="entry name" value="KR_dom"/>
</dbReference>
<keyword evidence="8" id="KW-1185">Reference proteome</keyword>
<dbReference type="PROSITE" id="PS50075">
    <property type="entry name" value="CARRIER"/>
    <property type="match status" value="3"/>
</dbReference>
<gene>
    <name evidence="7" type="ORF">A3770_06p45120</name>
</gene>
<dbReference type="SMART" id="SM00823">
    <property type="entry name" value="PKS_PP"/>
    <property type="match status" value="3"/>
</dbReference>
<dbReference type="PANTHER" id="PTHR43775:SF37">
    <property type="entry name" value="SI:DKEY-61P9.11"/>
    <property type="match status" value="1"/>
</dbReference>
<reference evidence="7 8" key="1">
    <citation type="submission" date="2018-07" db="EMBL/GenBank/DDBJ databases">
        <title>The complete nuclear genome of the prasinophyte Chloropicon primus (CCMP1205).</title>
        <authorList>
            <person name="Pombert J.-F."/>
            <person name="Otis C."/>
            <person name="Turmel M."/>
            <person name="Lemieux C."/>
        </authorList>
    </citation>
    <scope>NUCLEOTIDE SEQUENCE [LARGE SCALE GENOMIC DNA]</scope>
    <source>
        <strain evidence="7 8">CCMP1205</strain>
    </source>
</reference>
<dbReference type="InterPro" id="IPR014031">
    <property type="entry name" value="Ketoacyl_synth_C"/>
</dbReference>
<accession>A0A5B8MPL7</accession>
<dbReference type="GO" id="GO:0004312">
    <property type="term" value="F:fatty acid synthase activity"/>
    <property type="evidence" value="ECO:0007669"/>
    <property type="project" value="TreeGrafter"/>
</dbReference>
<name>A0A5B8MPL7_9CHLO</name>